<dbReference type="InterPro" id="IPR008978">
    <property type="entry name" value="HSP20-like_chaperone"/>
</dbReference>
<evidence type="ECO:0000313" key="2">
    <source>
        <dbReference type="Proteomes" id="UP000570361"/>
    </source>
</evidence>
<sequence length="146" mass="16613">MASQWEELEKWMQGQQLPKGFDLFRNPDWVENYVRSLVTKSLPSAAASLGTGLADIKETKRSLVITYPLGEEADLTKLRVLIREDKLRIAGMAEGKGETITLPKLVVPSKSSVHYEGASLVVKIMKRQPRRRVHEAEIRRIWQGEE</sequence>
<dbReference type="SUPFAM" id="SSF49764">
    <property type="entry name" value="HSP20-like chaperones"/>
    <property type="match status" value="1"/>
</dbReference>
<name>A0A7W5B4U1_9BACL</name>
<dbReference type="EMBL" id="JACHXK010000031">
    <property type="protein sequence ID" value="MBB3114408.1"/>
    <property type="molecule type" value="Genomic_DNA"/>
</dbReference>
<accession>A0A7W5B4U1</accession>
<gene>
    <name evidence="1" type="ORF">FHS18_006529</name>
</gene>
<evidence type="ECO:0008006" key="3">
    <source>
        <dbReference type="Google" id="ProtNLM"/>
    </source>
</evidence>
<protein>
    <recommendedName>
        <fullName evidence="3">Molecular chaperone IbpA, HSP20 family</fullName>
    </recommendedName>
</protein>
<proteinExistence type="predicted"/>
<reference evidence="1 2" key="1">
    <citation type="submission" date="2020-08" db="EMBL/GenBank/DDBJ databases">
        <title>Genomic Encyclopedia of Type Strains, Phase III (KMG-III): the genomes of soil and plant-associated and newly described type strains.</title>
        <authorList>
            <person name="Whitman W."/>
        </authorList>
    </citation>
    <scope>NUCLEOTIDE SEQUENCE [LARGE SCALE GENOMIC DNA]</scope>
    <source>
        <strain evidence="1 2">CECT 5862</strain>
    </source>
</reference>
<keyword evidence="2" id="KW-1185">Reference proteome</keyword>
<dbReference type="AlphaFoldDB" id="A0A7W5B4U1"/>
<organism evidence="1 2">
    <name type="scientific">Paenibacillus phyllosphaerae</name>
    <dbReference type="NCBI Taxonomy" id="274593"/>
    <lineage>
        <taxon>Bacteria</taxon>
        <taxon>Bacillati</taxon>
        <taxon>Bacillota</taxon>
        <taxon>Bacilli</taxon>
        <taxon>Bacillales</taxon>
        <taxon>Paenibacillaceae</taxon>
        <taxon>Paenibacillus</taxon>
    </lineage>
</organism>
<evidence type="ECO:0000313" key="1">
    <source>
        <dbReference type="EMBL" id="MBB3114408.1"/>
    </source>
</evidence>
<dbReference type="RefSeq" id="WP_183604444.1">
    <property type="nucleotide sequence ID" value="NZ_JACHXK010000031.1"/>
</dbReference>
<dbReference type="Proteomes" id="UP000570361">
    <property type="component" value="Unassembled WGS sequence"/>
</dbReference>
<comment type="caution">
    <text evidence="1">The sequence shown here is derived from an EMBL/GenBank/DDBJ whole genome shotgun (WGS) entry which is preliminary data.</text>
</comment>